<evidence type="ECO:0000256" key="9">
    <source>
        <dbReference type="ARBA" id="ARBA00024202"/>
    </source>
</evidence>
<comment type="subcellular location">
    <subcellularLocation>
        <location evidence="1 10">Cell membrane</location>
        <topology evidence="1 10">Multi-pass membrane protein</topology>
    </subcellularLocation>
</comment>
<dbReference type="PANTHER" id="PTHR43386">
    <property type="entry name" value="OLIGOPEPTIDE TRANSPORT SYSTEM PERMEASE PROTEIN APPC"/>
    <property type="match status" value="1"/>
</dbReference>
<dbReference type="RefSeq" id="WP_081357096.1">
    <property type="nucleotide sequence ID" value="NZ_FOGJ01000016.1"/>
</dbReference>
<keyword evidence="2 10" id="KW-0813">Transport</keyword>
<dbReference type="InterPro" id="IPR035906">
    <property type="entry name" value="MetI-like_sf"/>
</dbReference>
<sequence length="323" mass="35903">MDINILDKQDLYTSLEKEDDKLSAADFEVVGYTLEESDQIGRPTISYWQDTWRRLKHNPVAVISMAFLIILLIMCIIGPYIRGYDPVTMNTKVKNQGSSAQYWFGTDSLGRDMFTRIWIGARVSIVIALVATALKLVIGTLYGAVMAHFGGLVDDVMMRIIEVLNSLPELLITILIMMIFGNNMVALLIALSVIAWCGTARQARGMIKQLSVSEYVYAAKVMGASSLHIILKHYVPNMINILLLDASTSIPAFIFTEAGLSFLGIGLTSPEISLGVLISQGQQTMDFYPFQLIYPCALLVLIVMAFNLFGESLRDAMDPKLRR</sequence>
<accession>A0A1H9TX83</accession>
<dbReference type="AlphaFoldDB" id="A0A1H9TX83"/>
<keyword evidence="7 10" id="KW-1133">Transmembrane helix</keyword>
<feature type="transmembrane region" description="Helical" evidence="10">
    <location>
        <begin position="287"/>
        <end position="310"/>
    </location>
</feature>
<evidence type="ECO:0000256" key="7">
    <source>
        <dbReference type="ARBA" id="ARBA00022989"/>
    </source>
</evidence>
<reference evidence="12 13" key="1">
    <citation type="submission" date="2016-10" db="EMBL/GenBank/DDBJ databases">
        <authorList>
            <person name="de Groot N.N."/>
        </authorList>
    </citation>
    <scope>NUCLEOTIDE SEQUENCE [LARGE SCALE GENOMIC DNA]</scope>
    <source>
        <strain evidence="12 13">AR40</strain>
    </source>
</reference>
<feature type="transmembrane region" description="Helical" evidence="10">
    <location>
        <begin position="242"/>
        <end position="267"/>
    </location>
</feature>
<dbReference type="CDD" id="cd06261">
    <property type="entry name" value="TM_PBP2"/>
    <property type="match status" value="1"/>
</dbReference>
<evidence type="ECO:0000256" key="4">
    <source>
        <dbReference type="ARBA" id="ARBA00022692"/>
    </source>
</evidence>
<dbReference type="InterPro" id="IPR000515">
    <property type="entry name" value="MetI-like"/>
</dbReference>
<proteinExistence type="inferred from homology"/>
<keyword evidence="4 10" id="KW-0812">Transmembrane</keyword>
<dbReference type="PROSITE" id="PS50928">
    <property type="entry name" value="ABC_TM1"/>
    <property type="match status" value="1"/>
</dbReference>
<comment type="similarity">
    <text evidence="9">Belongs to the binding-protein-dependent transport system permease family. OppBC subfamily.</text>
</comment>
<evidence type="ECO:0000259" key="11">
    <source>
        <dbReference type="PROSITE" id="PS50928"/>
    </source>
</evidence>
<dbReference type="Gene3D" id="1.10.3720.10">
    <property type="entry name" value="MetI-like"/>
    <property type="match status" value="1"/>
</dbReference>
<keyword evidence="6" id="KW-0653">Protein transport</keyword>
<protein>
    <submittedName>
        <fullName evidence="12">Oligopeptide transport system permease protein</fullName>
    </submittedName>
</protein>
<feature type="transmembrane region" description="Helical" evidence="10">
    <location>
        <begin position="170"/>
        <end position="195"/>
    </location>
</feature>
<evidence type="ECO:0000256" key="10">
    <source>
        <dbReference type="RuleBase" id="RU363032"/>
    </source>
</evidence>
<dbReference type="Proteomes" id="UP000182584">
    <property type="component" value="Unassembled WGS sequence"/>
</dbReference>
<keyword evidence="5" id="KW-0571">Peptide transport</keyword>
<evidence type="ECO:0000256" key="1">
    <source>
        <dbReference type="ARBA" id="ARBA00004651"/>
    </source>
</evidence>
<dbReference type="Pfam" id="PF00528">
    <property type="entry name" value="BPD_transp_1"/>
    <property type="match status" value="1"/>
</dbReference>
<dbReference type="OrthoDB" id="9797852at2"/>
<evidence type="ECO:0000313" key="12">
    <source>
        <dbReference type="EMBL" id="SES01618.1"/>
    </source>
</evidence>
<dbReference type="InterPro" id="IPR050366">
    <property type="entry name" value="BP-dependent_transpt_permease"/>
</dbReference>
<name>A0A1H9TX83_BUTFI</name>
<dbReference type="PANTHER" id="PTHR43386:SF24">
    <property type="entry name" value="OLIGOPEPTIDE TRANSPORT SYSTEM PERMEASE PROTEIN AMID"/>
    <property type="match status" value="1"/>
</dbReference>
<dbReference type="InterPro" id="IPR025966">
    <property type="entry name" value="OppC_N"/>
</dbReference>
<evidence type="ECO:0000256" key="8">
    <source>
        <dbReference type="ARBA" id="ARBA00023136"/>
    </source>
</evidence>
<feature type="transmembrane region" description="Helical" evidence="10">
    <location>
        <begin position="60"/>
        <end position="81"/>
    </location>
</feature>
<evidence type="ECO:0000256" key="5">
    <source>
        <dbReference type="ARBA" id="ARBA00022856"/>
    </source>
</evidence>
<feature type="transmembrane region" description="Helical" evidence="10">
    <location>
        <begin position="123"/>
        <end position="149"/>
    </location>
</feature>
<dbReference type="GO" id="GO:0015833">
    <property type="term" value="P:peptide transport"/>
    <property type="evidence" value="ECO:0007669"/>
    <property type="project" value="UniProtKB-KW"/>
</dbReference>
<dbReference type="GO" id="GO:0055085">
    <property type="term" value="P:transmembrane transport"/>
    <property type="evidence" value="ECO:0007669"/>
    <property type="project" value="InterPro"/>
</dbReference>
<evidence type="ECO:0000256" key="3">
    <source>
        <dbReference type="ARBA" id="ARBA00022475"/>
    </source>
</evidence>
<organism evidence="12 13">
    <name type="scientific">Butyrivibrio fibrisolvens</name>
    <dbReference type="NCBI Taxonomy" id="831"/>
    <lineage>
        <taxon>Bacteria</taxon>
        <taxon>Bacillati</taxon>
        <taxon>Bacillota</taxon>
        <taxon>Clostridia</taxon>
        <taxon>Lachnospirales</taxon>
        <taxon>Lachnospiraceae</taxon>
        <taxon>Butyrivibrio</taxon>
    </lineage>
</organism>
<evidence type="ECO:0000256" key="6">
    <source>
        <dbReference type="ARBA" id="ARBA00022927"/>
    </source>
</evidence>
<dbReference type="EMBL" id="FOGJ01000016">
    <property type="protein sequence ID" value="SES01618.1"/>
    <property type="molecule type" value="Genomic_DNA"/>
</dbReference>
<keyword evidence="8 10" id="KW-0472">Membrane</keyword>
<dbReference type="GO" id="GO:0005886">
    <property type="term" value="C:plasma membrane"/>
    <property type="evidence" value="ECO:0007669"/>
    <property type="project" value="UniProtKB-SubCell"/>
</dbReference>
<dbReference type="GO" id="GO:0015031">
    <property type="term" value="P:protein transport"/>
    <property type="evidence" value="ECO:0007669"/>
    <property type="project" value="UniProtKB-KW"/>
</dbReference>
<feature type="domain" description="ABC transmembrane type-1" evidence="11">
    <location>
        <begin position="121"/>
        <end position="310"/>
    </location>
</feature>
<dbReference type="SUPFAM" id="SSF161098">
    <property type="entry name" value="MetI-like"/>
    <property type="match status" value="1"/>
</dbReference>
<gene>
    <name evidence="12" type="ORF">SAMN04487884_11656</name>
</gene>
<dbReference type="Pfam" id="PF12911">
    <property type="entry name" value="OppC_N"/>
    <property type="match status" value="1"/>
</dbReference>
<evidence type="ECO:0000256" key="2">
    <source>
        <dbReference type="ARBA" id="ARBA00022448"/>
    </source>
</evidence>
<evidence type="ECO:0000313" key="13">
    <source>
        <dbReference type="Proteomes" id="UP000182584"/>
    </source>
</evidence>
<keyword evidence="3" id="KW-1003">Cell membrane</keyword>